<reference evidence="1 2" key="1">
    <citation type="submission" date="2019-06" db="EMBL/GenBank/DDBJ databases">
        <title>WGS assembly of Gossypium darwinii.</title>
        <authorList>
            <person name="Chen Z.J."/>
            <person name="Sreedasyam A."/>
            <person name="Ando A."/>
            <person name="Song Q."/>
            <person name="De L."/>
            <person name="Hulse-Kemp A."/>
            <person name="Ding M."/>
            <person name="Ye W."/>
            <person name="Kirkbride R."/>
            <person name="Jenkins J."/>
            <person name="Plott C."/>
            <person name="Lovell J."/>
            <person name="Lin Y.-M."/>
            <person name="Vaughn R."/>
            <person name="Liu B."/>
            <person name="Li W."/>
            <person name="Simpson S."/>
            <person name="Scheffler B."/>
            <person name="Saski C."/>
            <person name="Grover C."/>
            <person name="Hu G."/>
            <person name="Conover J."/>
            <person name="Carlson J."/>
            <person name="Shu S."/>
            <person name="Boston L."/>
            <person name="Williams M."/>
            <person name="Peterson D."/>
            <person name="Mcgee K."/>
            <person name="Jones D."/>
            <person name="Wendel J."/>
            <person name="Stelly D."/>
            <person name="Grimwood J."/>
            <person name="Schmutz J."/>
        </authorList>
    </citation>
    <scope>NUCLEOTIDE SEQUENCE [LARGE SCALE GENOMIC DNA]</scope>
    <source>
        <strain evidence="1">1808015.09</strain>
    </source>
</reference>
<name>A0A5D2GYC2_GOSDA</name>
<keyword evidence="2" id="KW-1185">Reference proteome</keyword>
<evidence type="ECO:0000313" key="1">
    <source>
        <dbReference type="EMBL" id="TYH22877.1"/>
    </source>
</evidence>
<dbReference type="EMBL" id="CM017691">
    <property type="protein sequence ID" value="TYH22877.1"/>
    <property type="molecule type" value="Genomic_DNA"/>
</dbReference>
<dbReference type="AlphaFoldDB" id="A0A5D2GYC2"/>
<organism evidence="1 2">
    <name type="scientific">Gossypium darwinii</name>
    <name type="common">Darwin's cotton</name>
    <name type="synonym">Gossypium barbadense var. darwinii</name>
    <dbReference type="NCBI Taxonomy" id="34276"/>
    <lineage>
        <taxon>Eukaryota</taxon>
        <taxon>Viridiplantae</taxon>
        <taxon>Streptophyta</taxon>
        <taxon>Embryophyta</taxon>
        <taxon>Tracheophyta</taxon>
        <taxon>Spermatophyta</taxon>
        <taxon>Magnoliopsida</taxon>
        <taxon>eudicotyledons</taxon>
        <taxon>Gunneridae</taxon>
        <taxon>Pentapetalae</taxon>
        <taxon>rosids</taxon>
        <taxon>malvids</taxon>
        <taxon>Malvales</taxon>
        <taxon>Malvaceae</taxon>
        <taxon>Malvoideae</taxon>
        <taxon>Gossypium</taxon>
    </lineage>
</organism>
<proteinExistence type="predicted"/>
<protein>
    <submittedName>
        <fullName evidence="1">Uncharacterized protein</fullName>
    </submittedName>
</protein>
<sequence length="84" mass="9671">MKRRKKNVSSKFQKKIELKIEEKGKKWDGKTSEKIEGNGTTKRRNLRGCLSSVAMPNPLVTGAVQRDKWLAMKRAPFPWVKIDS</sequence>
<accession>A0A5D2GYC2</accession>
<gene>
    <name evidence="1" type="ORF">ES288_A04G165500v1</name>
</gene>
<evidence type="ECO:0000313" key="2">
    <source>
        <dbReference type="Proteomes" id="UP000323506"/>
    </source>
</evidence>
<dbReference type="Proteomes" id="UP000323506">
    <property type="component" value="Chromosome A04"/>
</dbReference>